<gene>
    <name evidence="1" type="ORF">CLIB1444_04S09120</name>
</gene>
<proteinExistence type="predicted"/>
<accession>A0ACA9Y771</accession>
<reference evidence="1" key="1">
    <citation type="submission" date="2022-06" db="EMBL/GenBank/DDBJ databases">
        <authorList>
            <person name="Legras J.-L."/>
            <person name="Devillers H."/>
            <person name="Grondin C."/>
        </authorList>
    </citation>
    <scope>NUCLEOTIDE SEQUENCE</scope>
    <source>
        <strain evidence="1">CLIB 1444</strain>
    </source>
</reference>
<keyword evidence="2" id="KW-1185">Reference proteome</keyword>
<comment type="caution">
    <text evidence="1">The sequence shown here is derived from an EMBL/GenBank/DDBJ whole genome shotgun (WGS) entry which is preliminary data.</text>
</comment>
<dbReference type="Proteomes" id="UP001152531">
    <property type="component" value="Unassembled WGS sequence"/>
</dbReference>
<organism evidence="1 2">
    <name type="scientific">[Candida] jaroonii</name>
    <dbReference type="NCBI Taxonomy" id="467808"/>
    <lineage>
        <taxon>Eukaryota</taxon>
        <taxon>Fungi</taxon>
        <taxon>Dikarya</taxon>
        <taxon>Ascomycota</taxon>
        <taxon>Saccharomycotina</taxon>
        <taxon>Pichiomycetes</taxon>
        <taxon>Debaryomycetaceae</taxon>
        <taxon>Yamadazyma</taxon>
    </lineage>
</organism>
<sequence>MRLLGVFYIFTLILGIQALADQGDGKTTSKSATTIWVTITTDGAPVVVQTTYSQSFDQAYTEADTETVKSGTVGLGSASGSVGGIRSYDKTTISNTNGAGKLGGIGLLSIMLGMLV</sequence>
<evidence type="ECO:0000313" key="1">
    <source>
        <dbReference type="EMBL" id="CAH6720840.1"/>
    </source>
</evidence>
<evidence type="ECO:0000313" key="2">
    <source>
        <dbReference type="Proteomes" id="UP001152531"/>
    </source>
</evidence>
<dbReference type="EMBL" id="CALSDN010000004">
    <property type="protein sequence ID" value="CAH6720840.1"/>
    <property type="molecule type" value="Genomic_DNA"/>
</dbReference>
<protein>
    <submittedName>
        <fullName evidence="1">Predicted GPI-anchored protein 1</fullName>
    </submittedName>
</protein>
<name>A0ACA9Y771_9ASCO</name>